<dbReference type="Proteomes" id="UP000002608">
    <property type="component" value="Chromosome"/>
</dbReference>
<evidence type="ECO:0000259" key="8">
    <source>
        <dbReference type="Pfam" id="PF07195"/>
    </source>
</evidence>
<evidence type="ECO:0000256" key="2">
    <source>
        <dbReference type="ARBA" id="ARBA00011255"/>
    </source>
</evidence>
<feature type="compositionally biased region" description="Acidic residues" evidence="6">
    <location>
        <begin position="302"/>
        <end position="320"/>
    </location>
</feature>
<evidence type="ECO:0000256" key="4">
    <source>
        <dbReference type="ARBA" id="ARBA00023143"/>
    </source>
</evidence>
<dbReference type="GO" id="GO:0009421">
    <property type="term" value="C:bacterial-type flagellum filament cap"/>
    <property type="evidence" value="ECO:0007669"/>
    <property type="project" value="InterPro"/>
</dbReference>
<gene>
    <name evidence="9" type="ordered locus">Spea_0062</name>
</gene>
<dbReference type="InterPro" id="IPR040026">
    <property type="entry name" value="FliD"/>
</dbReference>
<feature type="domain" description="Flagellar hook-associated protein 2 N-terminal" evidence="7">
    <location>
        <begin position="3"/>
        <end position="98"/>
    </location>
</feature>
<dbReference type="OrthoDB" id="9810816at2"/>
<dbReference type="GO" id="GO:0007155">
    <property type="term" value="P:cell adhesion"/>
    <property type="evidence" value="ECO:0007669"/>
    <property type="project" value="InterPro"/>
</dbReference>
<keyword evidence="9" id="KW-0282">Flagellum</keyword>
<dbReference type="eggNOG" id="COG1345">
    <property type="taxonomic scope" value="Bacteria"/>
</dbReference>
<dbReference type="Pfam" id="PF07195">
    <property type="entry name" value="FliD_C"/>
    <property type="match status" value="1"/>
</dbReference>
<dbReference type="InterPro" id="IPR003481">
    <property type="entry name" value="FliD_N"/>
</dbReference>
<comment type="function">
    <text evidence="5">Required for morphogenesis and for the elongation of the flagellar filament by facilitating polymerization of the flagellin monomers at the tip of growing filament. Forms a capping structure, which prevents flagellin subunits (transported through the central channel of the flagellum) from leaking out without polymerization at the distal end.</text>
</comment>
<evidence type="ECO:0000313" key="9">
    <source>
        <dbReference type="EMBL" id="ABV85391.1"/>
    </source>
</evidence>
<dbReference type="PANTHER" id="PTHR30288">
    <property type="entry name" value="FLAGELLAR CAP/ASSEMBLY PROTEIN FLID"/>
    <property type="match status" value="1"/>
</dbReference>
<keyword evidence="10" id="KW-1185">Reference proteome</keyword>
<dbReference type="PANTHER" id="PTHR30288:SF0">
    <property type="entry name" value="FLAGELLAR HOOK-ASSOCIATED PROTEIN 2"/>
    <property type="match status" value="1"/>
</dbReference>
<keyword evidence="5" id="KW-0964">Secreted</keyword>
<protein>
    <recommendedName>
        <fullName evidence="5">Flagellar hook-associated protein 2</fullName>
        <shortName evidence="5">HAP2</shortName>
    </recommendedName>
    <alternativeName>
        <fullName evidence="5">Flagellar cap protein</fullName>
    </alternativeName>
</protein>
<dbReference type="AlphaFoldDB" id="A8GYK4"/>
<dbReference type="STRING" id="398579.Spea_0062"/>
<comment type="subcellular location">
    <subcellularLocation>
        <location evidence="5">Secreted</location>
    </subcellularLocation>
    <subcellularLocation>
        <location evidence="5">Bacterial flagellum</location>
    </subcellularLocation>
</comment>
<proteinExistence type="inferred from homology"/>
<dbReference type="Pfam" id="PF02465">
    <property type="entry name" value="FliD_N"/>
    <property type="match status" value="1"/>
</dbReference>
<reference evidence="9 10" key="1">
    <citation type="submission" date="2007-10" db="EMBL/GenBank/DDBJ databases">
        <title>Complete sequence of Shewanella pealeana ATCC 700345.</title>
        <authorList>
            <consortium name="US DOE Joint Genome Institute"/>
            <person name="Copeland A."/>
            <person name="Lucas S."/>
            <person name="Lapidus A."/>
            <person name="Barry K."/>
            <person name="Glavina del Rio T."/>
            <person name="Dalin E."/>
            <person name="Tice H."/>
            <person name="Pitluck S."/>
            <person name="Chertkov O."/>
            <person name="Brettin T."/>
            <person name="Bruce D."/>
            <person name="Detter J.C."/>
            <person name="Han C."/>
            <person name="Schmutz J."/>
            <person name="Larimer F."/>
            <person name="Land M."/>
            <person name="Hauser L."/>
            <person name="Kyrpides N."/>
            <person name="Kim E."/>
            <person name="Zhao J.-S.Z."/>
            <person name="Manno D."/>
            <person name="Hawari J."/>
            <person name="Richardson P."/>
        </authorList>
    </citation>
    <scope>NUCLEOTIDE SEQUENCE [LARGE SCALE GENOMIC DNA]</scope>
    <source>
        <strain evidence="10">ATCC 700345 / ANG-SQ1</strain>
    </source>
</reference>
<evidence type="ECO:0000313" key="10">
    <source>
        <dbReference type="Proteomes" id="UP000002608"/>
    </source>
</evidence>
<sequence>MISGMGGATFAEQLIVAERAGKDQIFKSNMTKYEAQLDAYKILERSLDSMSSKLEAIDGDAFESKTSSVSDDNASISVESGAPTGDYDLHIEQLAQAHQVTKSFASEDSLLPTTGVINIQLGSDPSDSISLDMSKLNAGGTATVKDLTGMINSHSGNPGVQASLVRTGGQVELMLSSKETGAANNISVTMDPMDGTGAKDWGMTERRAAQDAKVNLNGIDIVSSSNNLVNVIDGVSIELNKAHKPGESSNIKIESDTDASEQAIEDFVDIFNDLMDEINKLTRSMGSEALDELNQENADKDDNSDEDKEDEDKEDDEDDSNSSITEDQLGVLKGDSSIRMLQQNMRDAIFDAAPNGMRLSDIGVEFGRDGKLDVDSEKLSKALKDNPNAVQDMFTDTGSYVDKLDKIIEPFTQFQGSMDLKKDNLEMQIERVETSMDNHDRQMEQRYQIYLAQFTAMEATISQLQSSSALFY</sequence>
<dbReference type="HOGENOM" id="CLU_015182_7_0_6"/>
<organism evidence="9 10">
    <name type="scientific">Shewanella pealeana (strain ATCC 700345 / ANG-SQ1)</name>
    <dbReference type="NCBI Taxonomy" id="398579"/>
    <lineage>
        <taxon>Bacteria</taxon>
        <taxon>Pseudomonadati</taxon>
        <taxon>Pseudomonadota</taxon>
        <taxon>Gammaproteobacteria</taxon>
        <taxon>Alteromonadales</taxon>
        <taxon>Shewanellaceae</taxon>
        <taxon>Shewanella</taxon>
    </lineage>
</organism>
<evidence type="ECO:0000256" key="6">
    <source>
        <dbReference type="SAM" id="MobiDB-lite"/>
    </source>
</evidence>
<evidence type="ECO:0000256" key="3">
    <source>
        <dbReference type="ARBA" id="ARBA00023054"/>
    </source>
</evidence>
<evidence type="ECO:0000256" key="5">
    <source>
        <dbReference type="RuleBase" id="RU362066"/>
    </source>
</evidence>
<dbReference type="KEGG" id="spl:Spea_0062"/>
<evidence type="ECO:0000259" key="7">
    <source>
        <dbReference type="Pfam" id="PF02465"/>
    </source>
</evidence>
<dbReference type="GO" id="GO:0009424">
    <property type="term" value="C:bacterial-type flagellum hook"/>
    <property type="evidence" value="ECO:0007669"/>
    <property type="project" value="UniProtKB-UniRule"/>
</dbReference>
<dbReference type="GO" id="GO:0071973">
    <property type="term" value="P:bacterial-type flagellum-dependent cell motility"/>
    <property type="evidence" value="ECO:0007669"/>
    <property type="project" value="TreeGrafter"/>
</dbReference>
<dbReference type="GO" id="GO:0005576">
    <property type="term" value="C:extracellular region"/>
    <property type="evidence" value="ECO:0007669"/>
    <property type="project" value="UniProtKB-SubCell"/>
</dbReference>
<name>A8GYK4_SHEPA</name>
<keyword evidence="9" id="KW-0969">Cilium</keyword>
<accession>A8GYK4</accession>
<dbReference type="RefSeq" id="WP_012153337.1">
    <property type="nucleotide sequence ID" value="NC_009901.1"/>
</dbReference>
<dbReference type="InterPro" id="IPR010809">
    <property type="entry name" value="FliD_C"/>
</dbReference>
<keyword evidence="4 5" id="KW-0975">Bacterial flagellum</keyword>
<evidence type="ECO:0000256" key="1">
    <source>
        <dbReference type="ARBA" id="ARBA00009764"/>
    </source>
</evidence>
<feature type="region of interest" description="Disordered" evidence="6">
    <location>
        <begin position="289"/>
        <end position="327"/>
    </location>
</feature>
<feature type="domain" description="Flagellar hook-associated protein 2 C-terminal" evidence="8">
    <location>
        <begin position="209"/>
        <end position="466"/>
    </location>
</feature>
<dbReference type="EMBL" id="CP000851">
    <property type="protein sequence ID" value="ABV85391.1"/>
    <property type="molecule type" value="Genomic_DNA"/>
</dbReference>
<comment type="subunit">
    <text evidence="2 5">Homopentamer.</text>
</comment>
<keyword evidence="3" id="KW-0175">Coiled coil</keyword>
<comment type="similarity">
    <text evidence="1 5">Belongs to the FliD family.</text>
</comment>
<keyword evidence="9" id="KW-0966">Cell projection</keyword>